<evidence type="ECO:0000313" key="2">
    <source>
        <dbReference type="EMBL" id="NME72374.1"/>
    </source>
</evidence>
<dbReference type="Proteomes" id="UP000576082">
    <property type="component" value="Unassembled WGS sequence"/>
</dbReference>
<comment type="caution">
    <text evidence="2">The sequence shown here is derived from an EMBL/GenBank/DDBJ whole genome shotgun (WGS) entry which is preliminary data.</text>
</comment>
<evidence type="ECO:0000313" key="3">
    <source>
        <dbReference type="Proteomes" id="UP000576082"/>
    </source>
</evidence>
<proteinExistence type="predicted"/>
<dbReference type="PROSITE" id="PS51257">
    <property type="entry name" value="PROKAR_LIPOPROTEIN"/>
    <property type="match status" value="1"/>
</dbReference>
<name>A0A7X9XD84_9BACT</name>
<gene>
    <name evidence="2" type="ORF">HHU12_30715</name>
</gene>
<sequence length="119" mass="12911">MNSKLTFLFVLLTGLVLSACVDDVDKFPPREVTLIYNWEEANIAGLDSGTMQISHQSGLALLYLSNTDESTVIPGIIGNLVVQENPKSKDPKYAVPNTISVIPIGQDSAEVIFTAPKDF</sequence>
<dbReference type="AlphaFoldDB" id="A0A7X9XD84"/>
<feature type="chain" id="PRO_5031072854" evidence="1">
    <location>
        <begin position="20"/>
        <end position="119"/>
    </location>
</feature>
<dbReference type="EMBL" id="JABANE010000156">
    <property type="protein sequence ID" value="NME72374.1"/>
    <property type="molecule type" value="Genomic_DNA"/>
</dbReference>
<keyword evidence="1" id="KW-0732">Signal</keyword>
<feature type="signal peptide" evidence="1">
    <location>
        <begin position="1"/>
        <end position="19"/>
    </location>
</feature>
<organism evidence="2 3">
    <name type="scientific">Flammeovirga aprica JL-4</name>
    <dbReference type="NCBI Taxonomy" id="694437"/>
    <lineage>
        <taxon>Bacteria</taxon>
        <taxon>Pseudomonadati</taxon>
        <taxon>Bacteroidota</taxon>
        <taxon>Cytophagia</taxon>
        <taxon>Cytophagales</taxon>
        <taxon>Flammeovirgaceae</taxon>
        <taxon>Flammeovirga</taxon>
    </lineage>
</organism>
<keyword evidence="3" id="KW-1185">Reference proteome</keyword>
<reference evidence="2 3" key="1">
    <citation type="submission" date="2020-04" db="EMBL/GenBank/DDBJ databases">
        <title>Flammeovirga sp. SR4, a novel species isolated from seawater.</title>
        <authorList>
            <person name="Wang X."/>
        </authorList>
    </citation>
    <scope>NUCLEOTIDE SEQUENCE [LARGE SCALE GENOMIC DNA]</scope>
    <source>
        <strain evidence="2 3">ATCC 23126</strain>
    </source>
</reference>
<dbReference type="RefSeq" id="WP_169660568.1">
    <property type="nucleotide sequence ID" value="NZ_JABANE010000156.1"/>
</dbReference>
<accession>A0A7X9XD84</accession>
<evidence type="ECO:0000256" key="1">
    <source>
        <dbReference type="SAM" id="SignalP"/>
    </source>
</evidence>
<protein>
    <submittedName>
        <fullName evidence="2">Uncharacterized protein</fullName>
    </submittedName>
</protein>